<sequence length="165" mass="17174">MGGTCSREAPTSVGPRVGPIPHRLLPPCEAWPGQPLKFACPAEGGPEASGAEVPILNGPSSCPGPGPDTRPGPRPAPHPHPLPDANHNWKHTELEAWRDAGEGEGAPPPRRAASAQGGPGQLEPAGGWRLGQRGPRLGSSLRWGPGGLGDGLAALCWHYHPHYLR</sequence>
<feature type="compositionally biased region" description="Pro residues" evidence="1">
    <location>
        <begin position="62"/>
        <end position="82"/>
    </location>
</feature>
<evidence type="ECO:0000313" key="2">
    <source>
        <dbReference type="EMBL" id="MPC89809.1"/>
    </source>
</evidence>
<protein>
    <submittedName>
        <fullName evidence="2">Uncharacterized protein</fullName>
    </submittedName>
</protein>
<evidence type="ECO:0000313" key="3">
    <source>
        <dbReference type="Proteomes" id="UP000324222"/>
    </source>
</evidence>
<name>A0A5B7J520_PORTR</name>
<feature type="region of interest" description="Disordered" evidence="1">
    <location>
        <begin position="1"/>
        <end position="133"/>
    </location>
</feature>
<reference evidence="2 3" key="1">
    <citation type="submission" date="2019-05" db="EMBL/GenBank/DDBJ databases">
        <title>Another draft genome of Portunus trituberculatus and its Hox gene families provides insights of decapod evolution.</title>
        <authorList>
            <person name="Jeong J.-H."/>
            <person name="Song I."/>
            <person name="Kim S."/>
            <person name="Choi T."/>
            <person name="Kim D."/>
            <person name="Ryu S."/>
            <person name="Kim W."/>
        </authorList>
    </citation>
    <scope>NUCLEOTIDE SEQUENCE [LARGE SCALE GENOMIC DNA]</scope>
    <source>
        <tissue evidence="2">Muscle</tissue>
    </source>
</reference>
<gene>
    <name evidence="2" type="ORF">E2C01_084769</name>
</gene>
<comment type="caution">
    <text evidence="2">The sequence shown here is derived from an EMBL/GenBank/DDBJ whole genome shotgun (WGS) entry which is preliminary data.</text>
</comment>
<evidence type="ECO:0000256" key="1">
    <source>
        <dbReference type="SAM" id="MobiDB-lite"/>
    </source>
</evidence>
<proteinExistence type="predicted"/>
<feature type="compositionally biased region" description="Basic and acidic residues" evidence="1">
    <location>
        <begin position="90"/>
        <end position="101"/>
    </location>
</feature>
<dbReference type="AlphaFoldDB" id="A0A5B7J520"/>
<dbReference type="Proteomes" id="UP000324222">
    <property type="component" value="Unassembled WGS sequence"/>
</dbReference>
<keyword evidence="3" id="KW-1185">Reference proteome</keyword>
<dbReference type="EMBL" id="VSRR010082269">
    <property type="protein sequence ID" value="MPC89809.1"/>
    <property type="molecule type" value="Genomic_DNA"/>
</dbReference>
<organism evidence="2 3">
    <name type="scientific">Portunus trituberculatus</name>
    <name type="common">Swimming crab</name>
    <name type="synonym">Neptunus trituberculatus</name>
    <dbReference type="NCBI Taxonomy" id="210409"/>
    <lineage>
        <taxon>Eukaryota</taxon>
        <taxon>Metazoa</taxon>
        <taxon>Ecdysozoa</taxon>
        <taxon>Arthropoda</taxon>
        <taxon>Crustacea</taxon>
        <taxon>Multicrustacea</taxon>
        <taxon>Malacostraca</taxon>
        <taxon>Eumalacostraca</taxon>
        <taxon>Eucarida</taxon>
        <taxon>Decapoda</taxon>
        <taxon>Pleocyemata</taxon>
        <taxon>Brachyura</taxon>
        <taxon>Eubrachyura</taxon>
        <taxon>Portunoidea</taxon>
        <taxon>Portunidae</taxon>
        <taxon>Portuninae</taxon>
        <taxon>Portunus</taxon>
    </lineage>
</organism>
<accession>A0A5B7J520</accession>